<reference evidence="2" key="2">
    <citation type="submission" date="2022-06" db="EMBL/GenBank/DDBJ databases">
        <title>Xiashengella guii gen. nov. sp. nov., a bacterium isolated form anaerobic digestion tank.</title>
        <authorList>
            <person name="Huang H."/>
        </authorList>
    </citation>
    <scope>NUCLEOTIDE SEQUENCE</scope>
    <source>
        <strain evidence="2">Ai-910</strain>
    </source>
</reference>
<keyword evidence="3" id="KW-1185">Reference proteome</keyword>
<evidence type="ECO:0000313" key="2">
    <source>
        <dbReference type="EMBL" id="URW78757.1"/>
    </source>
</evidence>
<evidence type="ECO:0000256" key="1">
    <source>
        <dbReference type="SAM" id="MobiDB-lite"/>
    </source>
</evidence>
<reference evidence="2" key="1">
    <citation type="submission" date="2022-05" db="EMBL/GenBank/DDBJ databases">
        <authorList>
            <person name="Sun X."/>
        </authorList>
    </citation>
    <scope>NUCLEOTIDE SEQUENCE</scope>
    <source>
        <strain evidence="2">Ai-910</strain>
    </source>
</reference>
<dbReference type="AlphaFoldDB" id="A0A9J6ZLZ1"/>
<name>A0A9J6ZLZ1_9BACT</name>
<evidence type="ECO:0000313" key="3">
    <source>
        <dbReference type="Proteomes" id="UP001056426"/>
    </source>
</evidence>
<dbReference type="KEGG" id="alkq:M9189_07760"/>
<accession>A0A9J6ZLZ1</accession>
<organism evidence="2 3">
    <name type="scientific">Xiashengella succiniciproducens</name>
    <dbReference type="NCBI Taxonomy" id="2949635"/>
    <lineage>
        <taxon>Bacteria</taxon>
        <taxon>Pseudomonadati</taxon>
        <taxon>Bacteroidota</taxon>
        <taxon>Bacteroidia</taxon>
        <taxon>Marinilabiliales</taxon>
        <taxon>Marinilabiliaceae</taxon>
        <taxon>Xiashengella</taxon>
    </lineage>
</organism>
<sequence>MKGKKLPKRNSGMYEDENSFSKSGVKLSKQRRSKKPSIYDEMDELEELDFEGRDYGSIDDLYDNDEEFDD</sequence>
<dbReference type="EMBL" id="CP098400">
    <property type="protein sequence ID" value="URW78757.1"/>
    <property type="molecule type" value="Genomic_DNA"/>
</dbReference>
<protein>
    <submittedName>
        <fullName evidence="2">Uncharacterized protein</fullName>
    </submittedName>
</protein>
<dbReference type="RefSeq" id="WP_250722135.1">
    <property type="nucleotide sequence ID" value="NZ_CP098400.1"/>
</dbReference>
<feature type="region of interest" description="Disordered" evidence="1">
    <location>
        <begin position="1"/>
        <end position="40"/>
    </location>
</feature>
<dbReference type="Proteomes" id="UP001056426">
    <property type="component" value="Chromosome"/>
</dbReference>
<gene>
    <name evidence="2" type="ORF">M9189_07760</name>
</gene>
<proteinExistence type="predicted"/>